<dbReference type="SUPFAM" id="SSF48452">
    <property type="entry name" value="TPR-like"/>
    <property type="match status" value="1"/>
</dbReference>
<comment type="caution">
    <text evidence="11">The sequence shown here is derived from an EMBL/GenBank/DDBJ whole genome shotgun (WGS) entry which is preliminary data.</text>
</comment>
<dbReference type="InterPro" id="IPR011990">
    <property type="entry name" value="TPR-like_helical_dom_sf"/>
</dbReference>
<comment type="similarity">
    <text evidence="1">Belongs to the APC5 family.</text>
</comment>
<feature type="region of interest" description="Disordered" evidence="9">
    <location>
        <begin position="441"/>
        <end position="467"/>
    </location>
</feature>
<dbReference type="PANTHER" id="PTHR12830">
    <property type="entry name" value="ANAPHASE-PROMOTING COMPLEX SUBUNIT 5"/>
    <property type="match status" value="1"/>
</dbReference>
<keyword evidence="3" id="KW-0132">Cell division</keyword>
<evidence type="ECO:0000259" key="10">
    <source>
        <dbReference type="Pfam" id="PF12862"/>
    </source>
</evidence>
<evidence type="ECO:0000313" key="11">
    <source>
        <dbReference type="EMBL" id="KAK3238718.1"/>
    </source>
</evidence>
<dbReference type="EMBL" id="LGRX02034127">
    <property type="protein sequence ID" value="KAK3238718.1"/>
    <property type="molecule type" value="Genomic_DNA"/>
</dbReference>
<name>A0AAE0ERZ4_9CHLO</name>
<evidence type="ECO:0000256" key="2">
    <source>
        <dbReference type="ARBA" id="ARBA00016066"/>
    </source>
</evidence>
<sequence>MKSSLTPHRITVCALVQVLVRPPEWPGNTPPRSVRQKLALFLLQETKAPEGYREPLLDNLFAKLDKAFGEWSDVLIDEVVEVLEGIDSPDKMHAFFTDLRLILGGDTLQPASDLDNGGWEPLTLEPASPFGVFVRQCLVAYEGLPFEGACRLFSELQLYYQQQQPADGMPLTPLTPLTPGFPDDAAPTPGKPASFCRPSAAVGTYLQREAAKVEKDVGRRPAAVLEDQIKDLLSLDPEQSRAHYLRYLNHLHHNNYPAAVDCLHRYFDHTSSIFTTGADSAQGAAGGAAGAAGGGGGGSALGGLVGRGQNALLNLGEAHVRMGHIAPALHALNETVRCAQQSSDETCLAQALAALCRLLMTSSLGPEWSEGGAGDRDVGGKPHGGGGDEAAQALRRHRQLLLLLVRCAQRAAELQLPELAVFAKLALAQFSACHLVIPHPLGRPPREGGVEDQDAGMRSTGGAPSSDGPMLHISEAFHSALHLQYAALVASASPYIADAAGPAAPAATGMLGGAAGMLHMAGMRAHGSGGMDLFGTGASGIASPASMASRSASAAAVAQLTGNAHLLAGACWETYGCASLARCNALTVLNTYRDAATSDDVALAYAQLATHFAAHEGVTAVMPVLQAAVRHLPLPNGVRLRRAVLQVAHQAALHTEHLAASEIAAAELAALTQPLPEVLSLHTRTIATWRTGAPAGDLCPGT</sequence>
<evidence type="ECO:0000256" key="1">
    <source>
        <dbReference type="ARBA" id="ARBA00007450"/>
    </source>
</evidence>
<protein>
    <recommendedName>
        <fullName evidence="2">Anaphase-promoting complex subunit 5</fullName>
    </recommendedName>
    <alternativeName>
        <fullName evidence="7">Cyclosome subunit 5</fullName>
    </alternativeName>
</protein>
<evidence type="ECO:0000256" key="6">
    <source>
        <dbReference type="ARBA" id="ARBA00023306"/>
    </source>
</evidence>
<evidence type="ECO:0000256" key="5">
    <source>
        <dbReference type="ARBA" id="ARBA00022786"/>
    </source>
</evidence>
<dbReference type="InterPro" id="IPR037679">
    <property type="entry name" value="Apc5"/>
</dbReference>
<dbReference type="GO" id="GO:0051301">
    <property type="term" value="P:cell division"/>
    <property type="evidence" value="ECO:0007669"/>
    <property type="project" value="UniProtKB-KW"/>
</dbReference>
<comment type="function">
    <text evidence="8">Component of the anaphase promoting complex/cyclosome (APC/C), a cell cycle-regulated E3 ubiquitin ligase that controls progression through mitosis and the G1 phase of the cell cycle. The APC/C complex acts by mediating ubiquitination and subsequent degradation of target proteins: it mainly mediates the formation of 'Lys-11'-linked polyubiquitin chains and, to a lower extent, the formation of 'Lys-48'- and 'Lys-63'-linked polyubiquitin chains. The APC/C complex catalyzes assembly of branched 'Lys-11'-/'Lys-48'-linked branched ubiquitin chains on target proteins.</text>
</comment>
<evidence type="ECO:0000256" key="3">
    <source>
        <dbReference type="ARBA" id="ARBA00022618"/>
    </source>
</evidence>
<dbReference type="InterPro" id="IPR026000">
    <property type="entry name" value="Apc5_dom"/>
</dbReference>
<evidence type="ECO:0000256" key="8">
    <source>
        <dbReference type="ARBA" id="ARBA00045696"/>
    </source>
</evidence>
<dbReference type="AlphaFoldDB" id="A0AAE0ERZ4"/>
<evidence type="ECO:0000256" key="7">
    <source>
        <dbReference type="ARBA" id="ARBA00031069"/>
    </source>
</evidence>
<evidence type="ECO:0000313" key="12">
    <source>
        <dbReference type="Proteomes" id="UP001190700"/>
    </source>
</evidence>
<feature type="region of interest" description="Disordered" evidence="9">
    <location>
        <begin position="369"/>
        <end position="389"/>
    </location>
</feature>
<proteinExistence type="inferred from homology"/>
<dbReference type="GO" id="GO:0031145">
    <property type="term" value="P:anaphase-promoting complex-dependent catabolic process"/>
    <property type="evidence" value="ECO:0007669"/>
    <property type="project" value="TreeGrafter"/>
</dbReference>
<keyword evidence="6" id="KW-0131">Cell cycle</keyword>
<dbReference type="GO" id="GO:0070979">
    <property type="term" value="P:protein K11-linked ubiquitination"/>
    <property type="evidence" value="ECO:0007669"/>
    <property type="project" value="TreeGrafter"/>
</dbReference>
<keyword evidence="4" id="KW-0498">Mitosis</keyword>
<reference evidence="11 12" key="1">
    <citation type="journal article" date="2015" name="Genome Biol. Evol.">
        <title>Comparative Genomics of a Bacterivorous Green Alga Reveals Evolutionary Causalities and Consequences of Phago-Mixotrophic Mode of Nutrition.</title>
        <authorList>
            <person name="Burns J.A."/>
            <person name="Paasch A."/>
            <person name="Narechania A."/>
            <person name="Kim E."/>
        </authorList>
    </citation>
    <scope>NUCLEOTIDE SEQUENCE [LARGE SCALE GENOMIC DNA]</scope>
    <source>
        <strain evidence="11 12">PLY_AMNH</strain>
    </source>
</reference>
<organism evidence="11 12">
    <name type="scientific">Cymbomonas tetramitiformis</name>
    <dbReference type="NCBI Taxonomy" id="36881"/>
    <lineage>
        <taxon>Eukaryota</taxon>
        <taxon>Viridiplantae</taxon>
        <taxon>Chlorophyta</taxon>
        <taxon>Pyramimonadophyceae</taxon>
        <taxon>Pyramimonadales</taxon>
        <taxon>Pyramimonadaceae</taxon>
        <taxon>Cymbomonas</taxon>
    </lineage>
</organism>
<dbReference type="Pfam" id="PF12862">
    <property type="entry name" value="ANAPC5"/>
    <property type="match status" value="1"/>
</dbReference>
<evidence type="ECO:0000256" key="9">
    <source>
        <dbReference type="SAM" id="MobiDB-lite"/>
    </source>
</evidence>
<keyword evidence="12" id="KW-1185">Reference proteome</keyword>
<dbReference type="GO" id="GO:0045842">
    <property type="term" value="P:positive regulation of mitotic metaphase/anaphase transition"/>
    <property type="evidence" value="ECO:0007669"/>
    <property type="project" value="TreeGrafter"/>
</dbReference>
<gene>
    <name evidence="11" type="ORF">CYMTET_51289</name>
</gene>
<dbReference type="GO" id="GO:0005680">
    <property type="term" value="C:anaphase-promoting complex"/>
    <property type="evidence" value="ECO:0007669"/>
    <property type="project" value="InterPro"/>
</dbReference>
<keyword evidence="5" id="KW-0833">Ubl conjugation pathway</keyword>
<feature type="domain" description="Anaphase-promoting complex subunit 5" evidence="10">
    <location>
        <begin position="243"/>
        <end position="359"/>
    </location>
</feature>
<accession>A0AAE0ERZ4</accession>
<dbReference type="PANTHER" id="PTHR12830:SF9">
    <property type="entry name" value="ANAPHASE-PROMOTING COMPLEX SUBUNIT 5"/>
    <property type="match status" value="1"/>
</dbReference>
<evidence type="ECO:0000256" key="4">
    <source>
        <dbReference type="ARBA" id="ARBA00022776"/>
    </source>
</evidence>
<dbReference type="Proteomes" id="UP001190700">
    <property type="component" value="Unassembled WGS sequence"/>
</dbReference>